<dbReference type="AlphaFoldDB" id="A0AAD1RWH3"/>
<gene>
    <name evidence="1" type="ORF">PECUL_23A017801</name>
</gene>
<organism evidence="1 2">
    <name type="scientific">Pelobates cultripes</name>
    <name type="common">Western spadefoot toad</name>
    <dbReference type="NCBI Taxonomy" id="61616"/>
    <lineage>
        <taxon>Eukaryota</taxon>
        <taxon>Metazoa</taxon>
        <taxon>Chordata</taxon>
        <taxon>Craniata</taxon>
        <taxon>Vertebrata</taxon>
        <taxon>Euteleostomi</taxon>
        <taxon>Amphibia</taxon>
        <taxon>Batrachia</taxon>
        <taxon>Anura</taxon>
        <taxon>Pelobatoidea</taxon>
        <taxon>Pelobatidae</taxon>
        <taxon>Pelobates</taxon>
    </lineage>
</organism>
<evidence type="ECO:0000313" key="2">
    <source>
        <dbReference type="Proteomes" id="UP001295444"/>
    </source>
</evidence>
<accession>A0AAD1RWH3</accession>
<proteinExistence type="predicted"/>
<dbReference type="EMBL" id="OW240915">
    <property type="protein sequence ID" value="CAH2282898.1"/>
    <property type="molecule type" value="Genomic_DNA"/>
</dbReference>
<sequence>MQEAQIRYRWQFLFALTARRGNTEATIRTPQDIQAFQKALDLPQTYIIDWTNCPLNERLTGRPIRRNIQQGLNTDFATLQQVEPDE</sequence>
<evidence type="ECO:0000313" key="1">
    <source>
        <dbReference type="EMBL" id="CAH2282898.1"/>
    </source>
</evidence>
<keyword evidence="2" id="KW-1185">Reference proteome</keyword>
<protein>
    <submittedName>
        <fullName evidence="1">Uncharacterized protein</fullName>
    </submittedName>
</protein>
<reference evidence="1" key="1">
    <citation type="submission" date="2022-03" db="EMBL/GenBank/DDBJ databases">
        <authorList>
            <person name="Alioto T."/>
            <person name="Alioto T."/>
            <person name="Gomez Garrido J."/>
        </authorList>
    </citation>
    <scope>NUCLEOTIDE SEQUENCE</scope>
</reference>
<dbReference type="Proteomes" id="UP001295444">
    <property type="component" value="Chromosome 04"/>
</dbReference>
<name>A0AAD1RWH3_PELCU</name>